<dbReference type="Gene3D" id="3.40.525.10">
    <property type="entry name" value="CRAL-TRIO lipid binding domain"/>
    <property type="match status" value="1"/>
</dbReference>
<dbReference type="SUPFAM" id="SSF52087">
    <property type="entry name" value="CRAL/TRIO domain"/>
    <property type="match status" value="1"/>
</dbReference>
<dbReference type="Pfam" id="PF03765">
    <property type="entry name" value="CRAL_TRIO_N"/>
    <property type="match status" value="1"/>
</dbReference>
<dbReference type="InterPro" id="IPR036273">
    <property type="entry name" value="CRAL/TRIO_N_dom_sf"/>
</dbReference>
<dbReference type="GO" id="GO:0005886">
    <property type="term" value="C:plasma membrane"/>
    <property type="evidence" value="ECO:0007669"/>
    <property type="project" value="UniProtKB-SubCell"/>
</dbReference>
<dbReference type="AlphaFoldDB" id="A0ABC8M6R3"/>
<comment type="caution">
    <text evidence="9">The sequence shown here is derived from an EMBL/GenBank/DDBJ whole genome shotgun (WGS) entry which is preliminary data.</text>
</comment>
<dbReference type="Pfam" id="PF00650">
    <property type="entry name" value="CRAL_TRIO"/>
    <property type="match status" value="1"/>
</dbReference>
<evidence type="ECO:0000313" key="9">
    <source>
        <dbReference type="EMBL" id="CAH8391475.1"/>
    </source>
</evidence>
<feature type="non-terminal residue" evidence="9">
    <location>
        <position position="612"/>
    </location>
</feature>
<feature type="compositionally biased region" description="Basic and acidic residues" evidence="7">
    <location>
        <begin position="11"/>
        <end position="20"/>
    </location>
</feature>
<dbReference type="EMBL" id="CAKOAT010947376">
    <property type="protein sequence ID" value="CAH8391475.1"/>
    <property type="molecule type" value="Genomic_DNA"/>
</dbReference>
<dbReference type="GO" id="GO:0000139">
    <property type="term" value="C:Golgi membrane"/>
    <property type="evidence" value="ECO:0007669"/>
    <property type="project" value="UniProtKB-SubCell"/>
</dbReference>
<keyword evidence="4" id="KW-0653">Protein transport</keyword>
<dbReference type="SMART" id="SM00516">
    <property type="entry name" value="SEC14"/>
    <property type="match status" value="1"/>
</dbReference>
<keyword evidence="10" id="KW-1185">Reference proteome</keyword>
<keyword evidence="5" id="KW-0333">Golgi apparatus</keyword>
<comment type="similarity">
    <text evidence="6">Belongs to the SFH family.</text>
</comment>
<dbReference type="InterPro" id="IPR051026">
    <property type="entry name" value="PI/PC_transfer"/>
</dbReference>
<feature type="domain" description="CRAL-TRIO" evidence="8">
    <location>
        <begin position="144"/>
        <end position="319"/>
    </location>
</feature>
<dbReference type="PANTHER" id="PTHR45657">
    <property type="entry name" value="CRAL-TRIO DOMAIN-CONTAINING PROTEIN YKL091C-RELATED"/>
    <property type="match status" value="1"/>
</dbReference>
<proteinExistence type="inferred from homology"/>
<dbReference type="SMART" id="SM01100">
    <property type="entry name" value="CRAL_TRIO_N"/>
    <property type="match status" value="1"/>
</dbReference>
<keyword evidence="3" id="KW-0472">Membrane</keyword>
<sequence length="612" mass="70501">MSGIEENGSLDEIRERRSDFEISEEDERRRSKIGNFKKKAINASTKFTHSLKKRGKKKIDYRFPPVSIEDVRDEKEETVVLDFRRNLLQRDLLPPRHDEYHTLLRFLKAREFNIEKTIQMWEEMLRWRKEYGTDTILEDFDFQELEEVLQYYPQGYHGVDKEGRPVYIERLGKAHPAKLMRITSIDRYLKYHVQEFEKALLEKFPACSIAAKRRIYSSTTILDVQGLGMKNFSQTAVTLVAAMSKIDNSYYPETLHRMYIVNAGTGFKKVLWPAAQKFLDAKTIAKINVLDPKSLSILHEVIDSSQLPDFLGGSCSCFGDGGCLRSNKGPWNDPEIMKLLYHGESSLFRQISRKLSDPQNSSSYISIHPSKAMQAETSAAESESCSDVPTSLSGRMCLAAAHVNPVYEEVRTSDVNGYYSCDDKFTIPNEATNRKDHQMLELNQTTLSLKHETSPPGASIIRWLHDLRGTVDIIRTENVAKRILTLLLKLAAVFRCIPFQLLRRKNTITPSSPTEDENRSSLSPTTHAETAMKDKIRPCLERIQELEKVYEEIRNKPVEIPVEKERMLMDSLDRIKSVEFDLVKTKRVLHATVVKQMEITEMLESLRESQLH</sequence>
<evidence type="ECO:0000259" key="8">
    <source>
        <dbReference type="PROSITE" id="PS50191"/>
    </source>
</evidence>
<name>A0ABC8M6R3_ERUVS</name>
<accession>A0ABC8M6R3</accession>
<evidence type="ECO:0000256" key="3">
    <source>
        <dbReference type="ARBA" id="ARBA00022475"/>
    </source>
</evidence>
<evidence type="ECO:0000256" key="2">
    <source>
        <dbReference type="ARBA" id="ARBA00004395"/>
    </source>
</evidence>
<dbReference type="PANTHER" id="PTHR45657:SF8">
    <property type="entry name" value="PHOSPHATIDYLINOSITOL_PHOSPHATIDYLCHOLINE TRANSFER PROTEIN SFH13"/>
    <property type="match status" value="1"/>
</dbReference>
<evidence type="ECO:0000256" key="5">
    <source>
        <dbReference type="ARBA" id="ARBA00023034"/>
    </source>
</evidence>
<evidence type="ECO:0000256" key="7">
    <source>
        <dbReference type="SAM" id="MobiDB-lite"/>
    </source>
</evidence>
<dbReference type="GO" id="GO:0015031">
    <property type="term" value="P:protein transport"/>
    <property type="evidence" value="ECO:0007669"/>
    <property type="project" value="UniProtKB-KW"/>
</dbReference>
<evidence type="ECO:0000313" key="10">
    <source>
        <dbReference type="Proteomes" id="UP001642260"/>
    </source>
</evidence>
<dbReference type="InterPro" id="IPR036865">
    <property type="entry name" value="CRAL-TRIO_dom_sf"/>
</dbReference>
<dbReference type="SUPFAM" id="SSF46938">
    <property type="entry name" value="CRAL/TRIO N-terminal domain"/>
    <property type="match status" value="1"/>
</dbReference>
<dbReference type="PROSITE" id="PS50191">
    <property type="entry name" value="CRAL_TRIO"/>
    <property type="match status" value="1"/>
</dbReference>
<dbReference type="Gene3D" id="1.10.8.20">
    <property type="entry name" value="N-terminal domain of phosphatidylinositol transfer protein sec14p"/>
    <property type="match status" value="1"/>
</dbReference>
<keyword evidence="4" id="KW-0813">Transport</keyword>
<keyword evidence="3" id="KW-1003">Cell membrane</keyword>
<dbReference type="InterPro" id="IPR001251">
    <property type="entry name" value="CRAL-TRIO_dom"/>
</dbReference>
<feature type="region of interest" description="Disordered" evidence="7">
    <location>
        <begin position="1"/>
        <end position="27"/>
    </location>
</feature>
<dbReference type="InterPro" id="IPR011074">
    <property type="entry name" value="CRAL/TRIO_N_dom"/>
</dbReference>
<reference evidence="9 10" key="1">
    <citation type="submission" date="2022-03" db="EMBL/GenBank/DDBJ databases">
        <authorList>
            <person name="Macdonald S."/>
            <person name="Ahmed S."/>
            <person name="Newling K."/>
        </authorList>
    </citation>
    <scope>NUCLEOTIDE SEQUENCE [LARGE SCALE GENOMIC DNA]</scope>
</reference>
<evidence type="ECO:0000256" key="1">
    <source>
        <dbReference type="ARBA" id="ARBA00004202"/>
    </source>
</evidence>
<feature type="region of interest" description="Disordered" evidence="7">
    <location>
        <begin position="507"/>
        <end position="534"/>
    </location>
</feature>
<dbReference type="CDD" id="cd00170">
    <property type="entry name" value="SEC14"/>
    <property type="match status" value="1"/>
</dbReference>
<dbReference type="Proteomes" id="UP001642260">
    <property type="component" value="Unassembled WGS sequence"/>
</dbReference>
<protein>
    <recommendedName>
        <fullName evidence="8">CRAL-TRIO domain-containing protein</fullName>
    </recommendedName>
</protein>
<gene>
    <name evidence="9" type="ORF">ERUC_LOCUS43958</name>
</gene>
<organism evidence="9 10">
    <name type="scientific">Eruca vesicaria subsp. sativa</name>
    <name type="common">Garden rocket</name>
    <name type="synonym">Eruca sativa</name>
    <dbReference type="NCBI Taxonomy" id="29727"/>
    <lineage>
        <taxon>Eukaryota</taxon>
        <taxon>Viridiplantae</taxon>
        <taxon>Streptophyta</taxon>
        <taxon>Embryophyta</taxon>
        <taxon>Tracheophyta</taxon>
        <taxon>Spermatophyta</taxon>
        <taxon>Magnoliopsida</taxon>
        <taxon>eudicotyledons</taxon>
        <taxon>Gunneridae</taxon>
        <taxon>Pentapetalae</taxon>
        <taxon>rosids</taxon>
        <taxon>malvids</taxon>
        <taxon>Brassicales</taxon>
        <taxon>Brassicaceae</taxon>
        <taxon>Brassiceae</taxon>
        <taxon>Eruca</taxon>
    </lineage>
</organism>
<comment type="subcellular location">
    <subcellularLocation>
        <location evidence="1">Cell membrane</location>
        <topology evidence="1">Peripheral membrane protein</topology>
    </subcellularLocation>
    <subcellularLocation>
        <location evidence="2">Golgi apparatus membrane</location>
        <topology evidence="2">Peripheral membrane protein</topology>
    </subcellularLocation>
</comment>
<evidence type="ECO:0000256" key="4">
    <source>
        <dbReference type="ARBA" id="ARBA00022927"/>
    </source>
</evidence>
<evidence type="ECO:0000256" key="6">
    <source>
        <dbReference type="ARBA" id="ARBA00038020"/>
    </source>
</evidence>